<protein>
    <recommendedName>
        <fullName evidence="1">diguanylate cyclase</fullName>
        <ecNumber evidence="1">2.7.7.65</ecNumber>
    </recommendedName>
</protein>
<dbReference type="PROSITE" id="PS50887">
    <property type="entry name" value="GGDEF"/>
    <property type="match status" value="1"/>
</dbReference>
<feature type="transmembrane region" description="Helical" evidence="3">
    <location>
        <begin position="9"/>
        <end position="37"/>
    </location>
</feature>
<dbReference type="SMART" id="SM00267">
    <property type="entry name" value="GGDEF"/>
    <property type="match status" value="1"/>
</dbReference>
<comment type="catalytic activity">
    <reaction evidence="2">
        <text>2 GTP = 3',3'-c-di-GMP + 2 diphosphate</text>
        <dbReference type="Rhea" id="RHEA:24898"/>
        <dbReference type="ChEBI" id="CHEBI:33019"/>
        <dbReference type="ChEBI" id="CHEBI:37565"/>
        <dbReference type="ChEBI" id="CHEBI:58805"/>
        <dbReference type="EC" id="2.7.7.65"/>
    </reaction>
</comment>
<evidence type="ECO:0000313" key="5">
    <source>
        <dbReference type="EMBL" id="MCF2870083.1"/>
    </source>
</evidence>
<organism evidence="5 6">
    <name type="scientific">Octadecabacter dasysiphoniae</name>
    <dbReference type="NCBI Taxonomy" id="2909341"/>
    <lineage>
        <taxon>Bacteria</taxon>
        <taxon>Pseudomonadati</taxon>
        <taxon>Pseudomonadota</taxon>
        <taxon>Alphaproteobacteria</taxon>
        <taxon>Rhodobacterales</taxon>
        <taxon>Roseobacteraceae</taxon>
        <taxon>Octadecabacter</taxon>
    </lineage>
</organism>
<evidence type="ECO:0000256" key="2">
    <source>
        <dbReference type="ARBA" id="ARBA00034247"/>
    </source>
</evidence>
<dbReference type="Gene3D" id="3.30.70.270">
    <property type="match status" value="1"/>
</dbReference>
<name>A0ABS9CS64_9RHOB</name>
<dbReference type="Proteomes" id="UP001200557">
    <property type="component" value="Unassembled WGS sequence"/>
</dbReference>
<evidence type="ECO:0000313" key="6">
    <source>
        <dbReference type="Proteomes" id="UP001200557"/>
    </source>
</evidence>
<sequence length="244" mass="27354">MLIDTNRKIWVFSISITIFALVVSEALNLLLFPALILPVTMKGTAIIVGVVTMPICLWIGRQMKEKAMMSLQLQALVDRDRLTDVATRDFFFARLTEFPNAYGVSLMIDIDNFKQVNDTHGHLAGDDVIHAVAQILRAQIRDVDIVCRFGGEEFIVFLQNATAEEGWVIAERIRHCIQVATTRTDAGDIKVTVSVGGSLKDRLEHVDEAIKRADDCLYLAKQKGRNRTVVDWPQRGAVEQMRAS</sequence>
<keyword evidence="6" id="KW-1185">Reference proteome</keyword>
<dbReference type="Pfam" id="PF00990">
    <property type="entry name" value="GGDEF"/>
    <property type="match status" value="1"/>
</dbReference>
<comment type="caution">
    <text evidence="5">The sequence shown here is derived from an EMBL/GenBank/DDBJ whole genome shotgun (WGS) entry which is preliminary data.</text>
</comment>
<evidence type="ECO:0000256" key="3">
    <source>
        <dbReference type="SAM" id="Phobius"/>
    </source>
</evidence>
<proteinExistence type="predicted"/>
<dbReference type="EMBL" id="JAKGAQ010000001">
    <property type="protein sequence ID" value="MCF2870083.1"/>
    <property type="molecule type" value="Genomic_DNA"/>
</dbReference>
<accession>A0ABS9CS64</accession>
<dbReference type="PANTHER" id="PTHR45138:SF9">
    <property type="entry name" value="DIGUANYLATE CYCLASE DGCM-RELATED"/>
    <property type="match status" value="1"/>
</dbReference>
<keyword evidence="3" id="KW-0812">Transmembrane</keyword>
<dbReference type="InterPro" id="IPR029787">
    <property type="entry name" value="Nucleotide_cyclase"/>
</dbReference>
<gene>
    <name evidence="5" type="ORF">L0664_03300</name>
</gene>
<evidence type="ECO:0000256" key="1">
    <source>
        <dbReference type="ARBA" id="ARBA00012528"/>
    </source>
</evidence>
<dbReference type="InterPro" id="IPR043128">
    <property type="entry name" value="Rev_trsase/Diguanyl_cyclase"/>
</dbReference>
<dbReference type="InterPro" id="IPR050469">
    <property type="entry name" value="Diguanylate_Cyclase"/>
</dbReference>
<keyword evidence="3" id="KW-0472">Membrane</keyword>
<dbReference type="RefSeq" id="WP_235224201.1">
    <property type="nucleotide sequence ID" value="NZ_JAKGAQ010000001.1"/>
</dbReference>
<feature type="domain" description="GGDEF" evidence="4">
    <location>
        <begin position="101"/>
        <end position="233"/>
    </location>
</feature>
<dbReference type="NCBIfam" id="TIGR00254">
    <property type="entry name" value="GGDEF"/>
    <property type="match status" value="1"/>
</dbReference>
<dbReference type="InterPro" id="IPR000160">
    <property type="entry name" value="GGDEF_dom"/>
</dbReference>
<dbReference type="EC" id="2.7.7.65" evidence="1"/>
<keyword evidence="3" id="KW-1133">Transmembrane helix</keyword>
<dbReference type="CDD" id="cd01949">
    <property type="entry name" value="GGDEF"/>
    <property type="match status" value="1"/>
</dbReference>
<dbReference type="PANTHER" id="PTHR45138">
    <property type="entry name" value="REGULATORY COMPONENTS OF SENSORY TRANSDUCTION SYSTEM"/>
    <property type="match status" value="1"/>
</dbReference>
<evidence type="ECO:0000259" key="4">
    <source>
        <dbReference type="PROSITE" id="PS50887"/>
    </source>
</evidence>
<reference evidence="5 6" key="1">
    <citation type="submission" date="2022-01" db="EMBL/GenBank/DDBJ databases">
        <title>Octadecabacter sp. nov., isolated from a marine alga.</title>
        <authorList>
            <person name="Jin M.S."/>
            <person name="Kim H.M."/>
            <person name="Han D.M."/>
            <person name="Jung J.J."/>
            <person name="Jeon C.O."/>
        </authorList>
    </citation>
    <scope>NUCLEOTIDE SEQUENCE [LARGE SCALE GENOMIC DNA]</scope>
    <source>
        <strain evidence="5 6">G9-8</strain>
    </source>
</reference>
<feature type="transmembrane region" description="Helical" evidence="3">
    <location>
        <begin position="43"/>
        <end position="60"/>
    </location>
</feature>
<dbReference type="SUPFAM" id="SSF55073">
    <property type="entry name" value="Nucleotide cyclase"/>
    <property type="match status" value="1"/>
</dbReference>